<evidence type="ECO:0000313" key="13">
    <source>
        <dbReference type="EMBL" id="OGM93073.1"/>
    </source>
</evidence>
<reference evidence="13 14" key="1">
    <citation type="journal article" date="2016" name="Nat. Commun.">
        <title>Thousands of microbial genomes shed light on interconnected biogeochemical processes in an aquifer system.</title>
        <authorList>
            <person name="Anantharaman K."/>
            <person name="Brown C.T."/>
            <person name="Hug L.A."/>
            <person name="Sharon I."/>
            <person name="Castelle C.J."/>
            <person name="Probst A.J."/>
            <person name="Thomas B.C."/>
            <person name="Singh A."/>
            <person name="Wilkins M.J."/>
            <person name="Karaoz U."/>
            <person name="Brodie E.L."/>
            <person name="Williams K.H."/>
            <person name="Hubbard S.S."/>
            <person name="Banfield J.F."/>
        </authorList>
    </citation>
    <scope>NUCLEOTIDE SEQUENCE [LARGE SCALE GENOMIC DNA]</scope>
</reference>
<evidence type="ECO:0000256" key="8">
    <source>
        <dbReference type="ARBA" id="ARBA00023306"/>
    </source>
</evidence>
<feature type="domain" description="Glycosyltransferase family 28 N-terminal" evidence="11">
    <location>
        <begin position="3"/>
        <end position="142"/>
    </location>
</feature>
<dbReference type="HAMAP" id="MF_00033">
    <property type="entry name" value="MurG"/>
    <property type="match status" value="1"/>
</dbReference>
<comment type="catalytic activity">
    <reaction evidence="10">
        <text>di-trans,octa-cis-undecaprenyl diphospho-N-acetyl-alpha-D-muramoyl-L-alanyl-D-glutamyl-meso-2,6-diaminopimeloyl-D-alanyl-D-alanine + UDP-N-acetyl-alpha-D-glucosamine = di-trans,octa-cis-undecaprenyl diphospho-[N-acetyl-alpha-D-glucosaminyl-(1-&gt;4)]-N-acetyl-alpha-D-muramoyl-L-alanyl-D-glutamyl-meso-2,6-diaminopimeloyl-D-alanyl-D-alanine + UDP + H(+)</text>
        <dbReference type="Rhea" id="RHEA:31227"/>
        <dbReference type="ChEBI" id="CHEBI:15378"/>
        <dbReference type="ChEBI" id="CHEBI:57705"/>
        <dbReference type="ChEBI" id="CHEBI:58223"/>
        <dbReference type="ChEBI" id="CHEBI:61387"/>
        <dbReference type="ChEBI" id="CHEBI:61388"/>
        <dbReference type="EC" id="2.4.1.227"/>
    </reaction>
</comment>
<comment type="caution">
    <text evidence="13">The sequence shown here is derived from an EMBL/GenBank/DDBJ whole genome shotgun (WGS) entry which is preliminary data.</text>
</comment>
<evidence type="ECO:0000259" key="12">
    <source>
        <dbReference type="Pfam" id="PF04101"/>
    </source>
</evidence>
<dbReference type="GO" id="GO:0009252">
    <property type="term" value="P:peptidoglycan biosynthetic process"/>
    <property type="evidence" value="ECO:0007669"/>
    <property type="project" value="UniProtKB-UniRule"/>
</dbReference>
<feature type="domain" description="Glycosyl transferase family 28 C-terminal" evidence="12">
    <location>
        <begin position="205"/>
        <end position="375"/>
    </location>
</feature>
<dbReference type="GO" id="GO:0051991">
    <property type="term" value="F:UDP-N-acetyl-D-glucosamine:N-acetylmuramoyl-L-alanyl-D-glutamyl-meso-2,6-diaminopimelyl-D-alanyl-D-alanine-diphosphoundecaprenol 4-beta-N-acetylglucosaminlytransferase activity"/>
    <property type="evidence" value="ECO:0007669"/>
    <property type="project" value="RHEA"/>
</dbReference>
<dbReference type="EC" id="2.4.1.227" evidence="10"/>
<feature type="binding site" evidence="10">
    <location>
        <position position="177"/>
    </location>
    <ligand>
        <name>UDP-N-acetyl-alpha-D-glucosamine</name>
        <dbReference type="ChEBI" id="CHEBI:57705"/>
    </ligand>
</feature>
<keyword evidence="9 10" id="KW-0961">Cell wall biogenesis/degradation</keyword>
<protein>
    <recommendedName>
        <fullName evidence="10">UDP-N-acetylglucosamine--N-acetylmuramyl-(pentapeptide) pyrophosphoryl-undecaprenol N-acetylglucosamine transferase</fullName>
        <ecNumber evidence="10">2.4.1.227</ecNumber>
    </recommendedName>
    <alternativeName>
        <fullName evidence="10">Undecaprenyl-PP-MurNAc-pentapeptide-UDPGlcNAc GlcNAc transferase</fullName>
    </alternativeName>
</protein>
<evidence type="ECO:0000256" key="3">
    <source>
        <dbReference type="ARBA" id="ARBA00022676"/>
    </source>
</evidence>
<dbReference type="InterPro" id="IPR004276">
    <property type="entry name" value="GlycoTrans_28_N"/>
</dbReference>
<dbReference type="GO" id="GO:0071555">
    <property type="term" value="P:cell wall organization"/>
    <property type="evidence" value="ECO:0007669"/>
    <property type="project" value="UniProtKB-KW"/>
</dbReference>
<evidence type="ECO:0000256" key="7">
    <source>
        <dbReference type="ARBA" id="ARBA00023136"/>
    </source>
</evidence>
<dbReference type="InterPro" id="IPR007235">
    <property type="entry name" value="Glyco_trans_28_C"/>
</dbReference>
<organism evidence="13 14">
    <name type="scientific">Candidatus Wolfebacteria bacterium RIFOXYB1_FULL_54_12</name>
    <dbReference type="NCBI Taxonomy" id="1802559"/>
    <lineage>
        <taxon>Bacteria</taxon>
        <taxon>Candidatus Wolfeibacteriota</taxon>
    </lineage>
</organism>
<dbReference type="GO" id="GO:0008360">
    <property type="term" value="P:regulation of cell shape"/>
    <property type="evidence" value="ECO:0007669"/>
    <property type="project" value="UniProtKB-KW"/>
</dbReference>
<dbReference type="UniPathway" id="UPA00219"/>
<keyword evidence="7 10" id="KW-0472">Membrane</keyword>
<keyword evidence="8 10" id="KW-0131">Cell cycle</keyword>
<feature type="binding site" evidence="10">
    <location>
        <position position="211"/>
    </location>
    <ligand>
        <name>UDP-N-acetyl-alpha-D-glucosamine</name>
        <dbReference type="ChEBI" id="CHEBI:57705"/>
    </ligand>
</feature>
<dbReference type="Proteomes" id="UP000176422">
    <property type="component" value="Unassembled WGS sequence"/>
</dbReference>
<proteinExistence type="inferred from homology"/>
<dbReference type="GO" id="GO:0050511">
    <property type="term" value="F:undecaprenyldiphospho-muramoylpentapeptide beta-N-acetylglucosaminyltransferase activity"/>
    <property type="evidence" value="ECO:0007669"/>
    <property type="project" value="UniProtKB-UniRule"/>
</dbReference>
<feature type="binding site" evidence="10">
    <location>
        <begin position="10"/>
        <end position="12"/>
    </location>
    <ligand>
        <name>UDP-N-acetyl-alpha-D-glucosamine</name>
        <dbReference type="ChEBI" id="CHEBI:57705"/>
    </ligand>
</feature>
<accession>A0A1F8DX12</accession>
<evidence type="ECO:0000259" key="11">
    <source>
        <dbReference type="Pfam" id="PF03033"/>
    </source>
</evidence>
<dbReference type="SUPFAM" id="SSF53756">
    <property type="entry name" value="UDP-Glycosyltransferase/glycogen phosphorylase"/>
    <property type="match status" value="1"/>
</dbReference>
<dbReference type="Pfam" id="PF03033">
    <property type="entry name" value="Glyco_transf_28"/>
    <property type="match status" value="1"/>
</dbReference>
<dbReference type="STRING" id="1802559.A2372_01495"/>
<feature type="binding site" evidence="10">
    <location>
        <position position="318"/>
    </location>
    <ligand>
        <name>UDP-N-acetyl-alpha-D-glucosamine</name>
        <dbReference type="ChEBI" id="CHEBI:57705"/>
    </ligand>
</feature>
<keyword evidence="6 10" id="KW-0573">Peptidoglycan synthesis</keyword>
<keyword evidence="5 10" id="KW-0133">Cell shape</keyword>
<dbReference type="Gene3D" id="3.40.50.2000">
    <property type="entry name" value="Glycogen Phosphorylase B"/>
    <property type="match status" value="2"/>
</dbReference>
<dbReference type="EMBL" id="MGIT01000001">
    <property type="protein sequence ID" value="OGM93073.1"/>
    <property type="molecule type" value="Genomic_DNA"/>
</dbReference>
<keyword evidence="4 10" id="KW-0808">Transferase</keyword>
<comment type="pathway">
    <text evidence="10">Cell wall biogenesis; peptidoglycan biosynthesis.</text>
</comment>
<dbReference type="AlphaFoldDB" id="A0A1F8DX12"/>
<comment type="caution">
    <text evidence="10">Lacks conserved residue(s) required for the propagation of feature annotation.</text>
</comment>
<evidence type="ECO:0000256" key="5">
    <source>
        <dbReference type="ARBA" id="ARBA00022960"/>
    </source>
</evidence>
<dbReference type="GO" id="GO:0051301">
    <property type="term" value="P:cell division"/>
    <property type="evidence" value="ECO:0007669"/>
    <property type="project" value="UniProtKB-KW"/>
</dbReference>
<evidence type="ECO:0000313" key="14">
    <source>
        <dbReference type="Proteomes" id="UP000176422"/>
    </source>
</evidence>
<comment type="function">
    <text evidence="10">Cell wall formation. Catalyzes the transfer of a GlcNAc subunit on undecaprenyl-pyrophosphoryl-MurNAc-pentapeptide (lipid intermediate I) to form undecaprenyl-pyrophosphoryl-MurNAc-(pentapeptide)GlcNAc (lipid intermediate II).</text>
</comment>
<dbReference type="CDD" id="cd03785">
    <property type="entry name" value="GT28_MurG"/>
    <property type="match status" value="1"/>
</dbReference>
<dbReference type="Pfam" id="PF04101">
    <property type="entry name" value="Glyco_tran_28_C"/>
    <property type="match status" value="1"/>
</dbReference>
<sequence length="386" mass="41816">MKILFTGGGTGGHIYPIVSVAEVLLQTSSEPVDLYYVGVPGVYEQQLTSRGMTVFRVASAKLRSGELLRNLLDVPFFFIGLLQALWRVFWIMPDVLFSKGGPGALPVVLACAFYRIPIIVHESDSVAGFTNRVSGKYADAIGIAFATAKESFIKEGMPERKRAAVEHKLALVGNPIRDFFFMPGETAIKADAKRVLDFDPAKPLIVVVGGSQGSVRMNDFLMSIAEELLNRNIQVLHQAGLNNAATTQVDLAGIMQKYSDTFRRAYRIVPYFGREIRDAFFAADIVVSRAGSGAIFEIAAMGCPAILVPLPESARDHQVKNAFEYASTGAAITVEEANLTKHTFLTQVDKLLADPALLASMASAAKAFAKPDAADVLAKEIIRLGQ</sequence>
<comment type="subcellular location">
    <subcellularLocation>
        <location evidence="10">Cell membrane</location>
        <topology evidence="10">Peripheral membrane protein</topology>
        <orientation evidence="10">Cytoplasmic side</orientation>
    </subcellularLocation>
</comment>
<keyword evidence="2 10" id="KW-0132">Cell division</keyword>
<dbReference type="InterPro" id="IPR006009">
    <property type="entry name" value="GlcNAc_MurG"/>
</dbReference>
<dbReference type="PANTHER" id="PTHR21015">
    <property type="entry name" value="UDP-N-ACETYLGLUCOSAMINE--N-ACETYLMURAMYL-(PENTAPEPTIDE) PYROPHOSPHORYL-UNDECAPRENOL N-ACETYLGLUCOSAMINE TRANSFERASE 1"/>
    <property type="match status" value="1"/>
</dbReference>
<dbReference type="GO" id="GO:0005886">
    <property type="term" value="C:plasma membrane"/>
    <property type="evidence" value="ECO:0007669"/>
    <property type="project" value="UniProtKB-SubCell"/>
</dbReference>
<dbReference type="GO" id="GO:0005975">
    <property type="term" value="P:carbohydrate metabolic process"/>
    <property type="evidence" value="ECO:0007669"/>
    <property type="project" value="InterPro"/>
</dbReference>
<keyword evidence="3 10" id="KW-0328">Glycosyltransferase</keyword>
<evidence type="ECO:0000256" key="1">
    <source>
        <dbReference type="ARBA" id="ARBA00022475"/>
    </source>
</evidence>
<name>A0A1F8DX12_9BACT</name>
<evidence type="ECO:0000256" key="9">
    <source>
        <dbReference type="ARBA" id="ARBA00023316"/>
    </source>
</evidence>
<dbReference type="PANTHER" id="PTHR21015:SF22">
    <property type="entry name" value="GLYCOSYLTRANSFERASE"/>
    <property type="match status" value="1"/>
</dbReference>
<evidence type="ECO:0000256" key="4">
    <source>
        <dbReference type="ARBA" id="ARBA00022679"/>
    </source>
</evidence>
<keyword evidence="1 10" id="KW-1003">Cell membrane</keyword>
<evidence type="ECO:0000256" key="2">
    <source>
        <dbReference type="ARBA" id="ARBA00022618"/>
    </source>
</evidence>
<evidence type="ECO:0000256" key="10">
    <source>
        <dbReference type="HAMAP-Rule" id="MF_00033"/>
    </source>
</evidence>
<evidence type="ECO:0000256" key="6">
    <source>
        <dbReference type="ARBA" id="ARBA00022984"/>
    </source>
</evidence>
<gene>
    <name evidence="10" type="primary">murG</name>
    <name evidence="13" type="ORF">A2372_01495</name>
</gene>
<comment type="similarity">
    <text evidence="10">Belongs to the glycosyltransferase 28 family. MurG subfamily.</text>
</comment>